<dbReference type="Proteomes" id="UP000029121">
    <property type="component" value="Unassembled WGS sequence"/>
</dbReference>
<evidence type="ECO:0000313" key="2">
    <source>
        <dbReference type="Proteomes" id="UP000029121"/>
    </source>
</evidence>
<reference evidence="2" key="1">
    <citation type="journal article" date="2013" name="Nat. Genet.">
        <title>The Capsella rubella genome and the genomic consequences of rapid mating system evolution.</title>
        <authorList>
            <person name="Slotte T."/>
            <person name="Hazzouri K.M."/>
            <person name="Agren J.A."/>
            <person name="Koenig D."/>
            <person name="Maumus F."/>
            <person name="Guo Y.L."/>
            <person name="Steige K."/>
            <person name="Platts A.E."/>
            <person name="Escobar J.S."/>
            <person name="Newman L.K."/>
            <person name="Wang W."/>
            <person name="Mandakova T."/>
            <person name="Vello E."/>
            <person name="Smith L.M."/>
            <person name="Henz S.R."/>
            <person name="Steffen J."/>
            <person name="Takuno S."/>
            <person name="Brandvain Y."/>
            <person name="Coop G."/>
            <person name="Andolfatto P."/>
            <person name="Hu T.T."/>
            <person name="Blanchette M."/>
            <person name="Clark R.M."/>
            <person name="Quesneville H."/>
            <person name="Nordborg M."/>
            <person name="Gaut B.S."/>
            <person name="Lysak M.A."/>
            <person name="Jenkins J."/>
            <person name="Grimwood J."/>
            <person name="Chapman J."/>
            <person name="Prochnik S."/>
            <person name="Shu S."/>
            <person name="Rokhsar D."/>
            <person name="Schmutz J."/>
            <person name="Weigel D."/>
            <person name="Wright S.I."/>
        </authorList>
    </citation>
    <scope>NUCLEOTIDE SEQUENCE [LARGE SCALE GENOMIC DNA]</scope>
    <source>
        <strain evidence="2">cv. Monte Gargano</strain>
    </source>
</reference>
<sequence>MCRLSKHAVDLEKRSIQFSLEEGTLTHPLIPAQTENE</sequence>
<evidence type="ECO:0000313" key="1">
    <source>
        <dbReference type="EMBL" id="EOA18668.1"/>
    </source>
</evidence>
<keyword evidence="2" id="KW-1185">Reference proteome</keyword>
<name>R0H548_9BRAS</name>
<accession>R0H548</accession>
<organism evidence="1 2">
    <name type="scientific">Capsella rubella</name>
    <dbReference type="NCBI Taxonomy" id="81985"/>
    <lineage>
        <taxon>Eukaryota</taxon>
        <taxon>Viridiplantae</taxon>
        <taxon>Streptophyta</taxon>
        <taxon>Embryophyta</taxon>
        <taxon>Tracheophyta</taxon>
        <taxon>Spermatophyta</taxon>
        <taxon>Magnoliopsida</taxon>
        <taxon>eudicotyledons</taxon>
        <taxon>Gunneridae</taxon>
        <taxon>Pentapetalae</taxon>
        <taxon>rosids</taxon>
        <taxon>malvids</taxon>
        <taxon>Brassicales</taxon>
        <taxon>Brassicaceae</taxon>
        <taxon>Camelineae</taxon>
        <taxon>Capsella</taxon>
    </lineage>
</organism>
<gene>
    <name evidence="1" type="ORF">CARUB_v10007244mg</name>
</gene>
<dbReference type="EMBL" id="KB870811">
    <property type="protein sequence ID" value="EOA18668.1"/>
    <property type="molecule type" value="Genomic_DNA"/>
</dbReference>
<proteinExistence type="predicted"/>
<protein>
    <submittedName>
        <fullName evidence="1">Uncharacterized protein</fullName>
    </submittedName>
</protein>
<dbReference type="AlphaFoldDB" id="R0H548"/>